<gene>
    <name evidence="15" type="primary">cybB</name>
    <name evidence="15" type="ORF">GPUN_1616</name>
</gene>
<dbReference type="STRING" id="56804.BAE46_09635"/>
<dbReference type="InterPro" id="IPR011577">
    <property type="entry name" value="Cyt_b561_bac/Ni-Hgenase"/>
</dbReference>
<organism evidence="15 16">
    <name type="scientific">Glaciecola punicea ACAM 611</name>
    <dbReference type="NCBI Taxonomy" id="1121923"/>
    <lineage>
        <taxon>Bacteria</taxon>
        <taxon>Pseudomonadati</taxon>
        <taxon>Pseudomonadota</taxon>
        <taxon>Gammaproteobacteria</taxon>
        <taxon>Alteromonadales</taxon>
        <taxon>Alteromonadaceae</taxon>
        <taxon>Glaciecola</taxon>
    </lineage>
</organism>
<evidence type="ECO:0000256" key="13">
    <source>
        <dbReference type="SAM" id="Phobius"/>
    </source>
</evidence>
<dbReference type="GO" id="GO:0005886">
    <property type="term" value="C:plasma membrane"/>
    <property type="evidence" value="ECO:0007669"/>
    <property type="project" value="UniProtKB-SubCell"/>
</dbReference>
<comment type="subcellular location">
    <subcellularLocation>
        <location evidence="2">Cell membrane</location>
        <topology evidence="2">Multi-pass membrane protein</topology>
    </subcellularLocation>
</comment>
<dbReference type="PANTHER" id="PTHR30529:SF6">
    <property type="entry name" value="BLL0291 PROTEIN"/>
    <property type="match status" value="1"/>
</dbReference>
<evidence type="ECO:0000256" key="9">
    <source>
        <dbReference type="ARBA" id="ARBA00022989"/>
    </source>
</evidence>
<comment type="cofactor">
    <cofactor evidence="1">
        <name>heme b</name>
        <dbReference type="ChEBI" id="CHEBI:60344"/>
    </cofactor>
</comment>
<keyword evidence="16" id="KW-1185">Reference proteome</keyword>
<keyword evidence="7" id="KW-0479">Metal-binding</keyword>
<evidence type="ECO:0000256" key="1">
    <source>
        <dbReference type="ARBA" id="ARBA00001970"/>
    </source>
</evidence>
<feature type="domain" description="Cytochrome b561 bacterial/Ni-hydrogenase" evidence="14">
    <location>
        <begin position="10"/>
        <end position="177"/>
    </location>
</feature>
<evidence type="ECO:0000256" key="12">
    <source>
        <dbReference type="ARBA" id="ARBA00037975"/>
    </source>
</evidence>
<name>H5TBQ6_9ALTE</name>
<keyword evidence="9 13" id="KW-1133">Transmembrane helix</keyword>
<evidence type="ECO:0000256" key="6">
    <source>
        <dbReference type="ARBA" id="ARBA00022692"/>
    </source>
</evidence>
<reference evidence="15 16" key="1">
    <citation type="journal article" date="2012" name="J. Bacteriol.">
        <title>Genome sequence of proteorhodopsin-containing sea ice bacterium Glaciecola punicea ACAM 611T.</title>
        <authorList>
            <person name="Qin Q.-L."/>
            <person name="Xie B.-B."/>
            <person name="Shu Y.-L."/>
            <person name="Rong J.-C."/>
            <person name="Zhao D.-L."/>
            <person name="Zhang X.-Y."/>
            <person name="Chen X.-L."/>
            <person name="Zhou B.-C."/>
            <person name="Zhanga Y.-Z."/>
        </authorList>
    </citation>
    <scope>NUCLEOTIDE SEQUENCE [LARGE SCALE GENOMIC DNA]</scope>
    <source>
        <strain evidence="15 16">ACAM 611</strain>
    </source>
</reference>
<evidence type="ECO:0000256" key="11">
    <source>
        <dbReference type="ARBA" id="ARBA00023136"/>
    </source>
</evidence>
<evidence type="ECO:0000256" key="3">
    <source>
        <dbReference type="ARBA" id="ARBA00022448"/>
    </source>
</evidence>
<dbReference type="Proteomes" id="UP000053586">
    <property type="component" value="Unassembled WGS sequence"/>
</dbReference>
<dbReference type="eggNOG" id="COG3038">
    <property type="taxonomic scope" value="Bacteria"/>
</dbReference>
<dbReference type="GO" id="GO:0020037">
    <property type="term" value="F:heme binding"/>
    <property type="evidence" value="ECO:0007669"/>
    <property type="project" value="TreeGrafter"/>
</dbReference>
<protein>
    <submittedName>
        <fullName evidence="15">Cytochrome b561</fullName>
    </submittedName>
</protein>
<dbReference type="Pfam" id="PF01292">
    <property type="entry name" value="Ni_hydr_CYTB"/>
    <property type="match status" value="1"/>
</dbReference>
<keyword evidence="4" id="KW-1003">Cell membrane</keyword>
<accession>H5TBQ6</accession>
<dbReference type="GO" id="GO:0009055">
    <property type="term" value="F:electron transfer activity"/>
    <property type="evidence" value="ECO:0007669"/>
    <property type="project" value="InterPro"/>
</dbReference>
<dbReference type="Gene3D" id="1.20.950.20">
    <property type="entry name" value="Transmembrane di-heme cytochromes, Chain C"/>
    <property type="match status" value="1"/>
</dbReference>
<dbReference type="RefSeq" id="WP_006005098.1">
    <property type="nucleotide sequence ID" value="NZ_BAET01000014.1"/>
</dbReference>
<evidence type="ECO:0000256" key="10">
    <source>
        <dbReference type="ARBA" id="ARBA00023004"/>
    </source>
</evidence>
<keyword evidence="5" id="KW-0349">Heme</keyword>
<keyword evidence="6 13" id="KW-0812">Transmembrane</keyword>
<keyword evidence="10" id="KW-0408">Iron</keyword>
<dbReference type="EMBL" id="BAET01000014">
    <property type="protein sequence ID" value="GAB55733.1"/>
    <property type="molecule type" value="Genomic_DNA"/>
</dbReference>
<keyword evidence="8" id="KW-0249">Electron transport</keyword>
<evidence type="ECO:0000256" key="5">
    <source>
        <dbReference type="ARBA" id="ARBA00022617"/>
    </source>
</evidence>
<evidence type="ECO:0000256" key="7">
    <source>
        <dbReference type="ARBA" id="ARBA00022723"/>
    </source>
</evidence>
<reference evidence="15 16" key="2">
    <citation type="journal article" date="2017" name="Antonie Van Leeuwenhoek">
        <title>Rhizobium rhizosphaerae sp. nov., a novel species isolated from rice rhizosphere.</title>
        <authorList>
            <person name="Zhao J.J."/>
            <person name="Zhang J."/>
            <person name="Zhang R.J."/>
            <person name="Zhang C.W."/>
            <person name="Yin H.Q."/>
            <person name="Zhang X.X."/>
        </authorList>
    </citation>
    <scope>NUCLEOTIDE SEQUENCE [LARGE SCALE GENOMIC DNA]</scope>
    <source>
        <strain evidence="15 16">ACAM 611</strain>
    </source>
</reference>
<feature type="transmembrane region" description="Helical" evidence="13">
    <location>
        <begin position="49"/>
        <end position="66"/>
    </location>
</feature>
<evidence type="ECO:0000313" key="16">
    <source>
        <dbReference type="Proteomes" id="UP000053586"/>
    </source>
</evidence>
<feature type="transmembrane region" description="Helical" evidence="13">
    <location>
        <begin position="21"/>
        <end position="43"/>
    </location>
</feature>
<comment type="similarity">
    <text evidence="12">Belongs to the cytochrome b561 family.</text>
</comment>
<dbReference type="GO" id="GO:0046872">
    <property type="term" value="F:metal ion binding"/>
    <property type="evidence" value="ECO:0007669"/>
    <property type="project" value="UniProtKB-KW"/>
</dbReference>
<dbReference type="InterPro" id="IPR052168">
    <property type="entry name" value="Cytochrome_b561_oxidase"/>
</dbReference>
<evidence type="ECO:0000313" key="15">
    <source>
        <dbReference type="EMBL" id="GAB55733.1"/>
    </source>
</evidence>
<evidence type="ECO:0000256" key="8">
    <source>
        <dbReference type="ARBA" id="ARBA00022982"/>
    </source>
</evidence>
<dbReference type="PANTHER" id="PTHR30529">
    <property type="entry name" value="CYTOCHROME B561"/>
    <property type="match status" value="1"/>
</dbReference>
<dbReference type="InterPro" id="IPR016174">
    <property type="entry name" value="Di-haem_cyt_TM"/>
</dbReference>
<dbReference type="SUPFAM" id="SSF81342">
    <property type="entry name" value="Transmembrane di-heme cytochromes"/>
    <property type="match status" value="1"/>
</dbReference>
<evidence type="ECO:0000259" key="14">
    <source>
        <dbReference type="Pfam" id="PF01292"/>
    </source>
</evidence>
<dbReference type="GO" id="GO:0022904">
    <property type="term" value="P:respiratory electron transport chain"/>
    <property type="evidence" value="ECO:0007669"/>
    <property type="project" value="InterPro"/>
</dbReference>
<keyword evidence="3" id="KW-0813">Transport</keyword>
<feature type="transmembrane region" description="Helical" evidence="13">
    <location>
        <begin position="145"/>
        <end position="166"/>
    </location>
</feature>
<dbReference type="OrthoDB" id="9793784at2"/>
<proteinExistence type="inferred from homology"/>
<sequence length="183" mass="21082">MNKRKAIKYYPARSRLLHWSMAILIISMLLVGLSMVESLAVWQPVALDLHRSFGFLLLVMVIVRLINKYLTPRPRLPKKLPAYQVLAAKITHTALYAAMLLMPLSGWLMQSADGRTITVFNTFNLPHLIDANIKAYAFFREFHGYMAWLLIIMIVMHVLAALYHGLIRQDRVLTSMLYSKKPK</sequence>
<feature type="transmembrane region" description="Helical" evidence="13">
    <location>
        <begin position="86"/>
        <end position="109"/>
    </location>
</feature>
<comment type="caution">
    <text evidence="15">The sequence shown here is derived from an EMBL/GenBank/DDBJ whole genome shotgun (WGS) entry which is preliminary data.</text>
</comment>
<evidence type="ECO:0000256" key="2">
    <source>
        <dbReference type="ARBA" id="ARBA00004651"/>
    </source>
</evidence>
<dbReference type="AlphaFoldDB" id="H5TBQ6"/>
<evidence type="ECO:0000256" key="4">
    <source>
        <dbReference type="ARBA" id="ARBA00022475"/>
    </source>
</evidence>
<keyword evidence="11 13" id="KW-0472">Membrane</keyword>